<gene>
    <name evidence="1" type="ORF">MUN53_13840</name>
</gene>
<dbReference type="PANTHER" id="PTHR36456">
    <property type="entry name" value="UPF0232 PROTEIN SCO3875"/>
    <property type="match status" value="1"/>
</dbReference>
<dbReference type="InterPro" id="IPR007922">
    <property type="entry name" value="DciA-like"/>
</dbReference>
<dbReference type="Pfam" id="PF05258">
    <property type="entry name" value="DciA"/>
    <property type="match status" value="1"/>
</dbReference>
<evidence type="ECO:0000313" key="1">
    <source>
        <dbReference type="EMBL" id="MCJ2381674.1"/>
    </source>
</evidence>
<dbReference type="EMBL" id="JAKZMM010000040">
    <property type="protein sequence ID" value="MCJ2381674.1"/>
    <property type="molecule type" value="Genomic_DNA"/>
</dbReference>
<dbReference type="RefSeq" id="WP_022455177.1">
    <property type="nucleotide sequence ID" value="NZ_JAKZMM010000040.1"/>
</dbReference>
<evidence type="ECO:0000313" key="2">
    <source>
        <dbReference type="Proteomes" id="UP001165444"/>
    </source>
</evidence>
<proteinExistence type="predicted"/>
<accession>A0ABT0C3T6</accession>
<keyword evidence="2" id="KW-1185">Reference proteome</keyword>
<name>A0ABT0C3T6_9BACT</name>
<dbReference type="PANTHER" id="PTHR36456:SF1">
    <property type="entry name" value="UPF0232 PROTEIN SCO3875"/>
    <property type="match status" value="1"/>
</dbReference>
<comment type="caution">
    <text evidence="1">The sequence shown here is derived from an EMBL/GenBank/DDBJ whole genome shotgun (WGS) entry which is preliminary data.</text>
</comment>
<protein>
    <submittedName>
        <fullName evidence="1">DUF721 domain-containing protein</fullName>
    </submittedName>
</protein>
<reference evidence="1 2" key="1">
    <citation type="submission" date="2022-03" db="EMBL/GenBank/DDBJ databases">
        <title>Parabacteroides sp. nov. isolated from swine feces.</title>
        <authorList>
            <person name="Bak J.E."/>
        </authorList>
    </citation>
    <scope>NUCLEOTIDE SEQUENCE [LARGE SCALE GENOMIC DNA]</scope>
    <source>
        <strain evidence="1 2">AGMB00274</strain>
    </source>
</reference>
<dbReference type="Proteomes" id="UP001165444">
    <property type="component" value="Unassembled WGS sequence"/>
</dbReference>
<sequence>MRRTNVQPIGEILRDFFEDNPEIYEKIMEVRIERTWPKILGPMAQQYTSLMYVRDRILYVYMKSAVLRTELLYCKDKLRDSINKELGSGYLFDLVIR</sequence>
<organism evidence="1 2">
    <name type="scientific">Parabacteroides faecalis</name>
    <dbReference type="NCBI Taxonomy" id="2924040"/>
    <lineage>
        <taxon>Bacteria</taxon>
        <taxon>Pseudomonadati</taxon>
        <taxon>Bacteroidota</taxon>
        <taxon>Bacteroidia</taxon>
        <taxon>Bacteroidales</taxon>
        <taxon>Tannerellaceae</taxon>
        <taxon>Parabacteroides</taxon>
    </lineage>
</organism>